<dbReference type="InterPro" id="IPR001638">
    <property type="entry name" value="Solute-binding_3/MltF_N"/>
</dbReference>
<dbReference type="EMBL" id="CP029347">
    <property type="protein sequence ID" value="AWL13089.1"/>
    <property type="molecule type" value="Genomic_DNA"/>
</dbReference>
<dbReference type="PANTHER" id="PTHR38834">
    <property type="entry name" value="PERIPLASMIC SUBSTRATE BINDING PROTEIN FAMILY 3"/>
    <property type="match status" value="1"/>
</dbReference>
<dbReference type="SMART" id="SM00062">
    <property type="entry name" value="PBPb"/>
    <property type="match status" value="1"/>
</dbReference>
<evidence type="ECO:0000313" key="2">
    <source>
        <dbReference type="EMBL" id="AWL13089.1"/>
    </source>
</evidence>
<evidence type="ECO:0000313" key="3">
    <source>
        <dbReference type="Proteomes" id="UP000245728"/>
    </source>
</evidence>
<evidence type="ECO:0000259" key="1">
    <source>
        <dbReference type="SMART" id="SM00062"/>
    </source>
</evidence>
<name>A0A2S2E661_9ALTE</name>
<gene>
    <name evidence="2" type="ORF">HMF8227_02637</name>
</gene>
<dbReference type="RefSeq" id="WP_109340609.1">
    <property type="nucleotide sequence ID" value="NZ_CP029347.1"/>
</dbReference>
<dbReference type="Pfam" id="PF00497">
    <property type="entry name" value="SBP_bac_3"/>
    <property type="match status" value="1"/>
</dbReference>
<dbReference type="SUPFAM" id="SSF53850">
    <property type="entry name" value="Periplasmic binding protein-like II"/>
    <property type="match status" value="1"/>
</dbReference>
<keyword evidence="3" id="KW-1185">Reference proteome</keyword>
<dbReference type="OrthoDB" id="8587856at2"/>
<dbReference type="PANTHER" id="PTHR38834:SF3">
    <property type="entry name" value="SOLUTE-BINDING PROTEIN FAMILY 3_N-TERMINAL DOMAIN-CONTAINING PROTEIN"/>
    <property type="match status" value="1"/>
</dbReference>
<accession>A0A2S2E661</accession>
<organism evidence="2 3">
    <name type="scientific">Saliniradius amylolyticus</name>
    <dbReference type="NCBI Taxonomy" id="2183582"/>
    <lineage>
        <taxon>Bacteria</taxon>
        <taxon>Pseudomonadati</taxon>
        <taxon>Pseudomonadota</taxon>
        <taxon>Gammaproteobacteria</taxon>
        <taxon>Alteromonadales</taxon>
        <taxon>Alteromonadaceae</taxon>
        <taxon>Saliniradius</taxon>
    </lineage>
</organism>
<dbReference type="Gene3D" id="3.40.190.10">
    <property type="entry name" value="Periplasmic binding protein-like II"/>
    <property type="match status" value="2"/>
</dbReference>
<reference evidence="2 3" key="1">
    <citation type="submission" date="2018-05" db="EMBL/GenBank/DDBJ databases">
        <title>Salinimonas sp. HMF8227 Genome sequencing and assembly.</title>
        <authorList>
            <person name="Kang H."/>
            <person name="Kang J."/>
            <person name="Cha I."/>
            <person name="Kim H."/>
            <person name="Joh K."/>
        </authorList>
    </citation>
    <scope>NUCLEOTIDE SEQUENCE [LARGE SCALE GENOMIC DNA]</scope>
    <source>
        <strain evidence="2 3">HMF8227</strain>
    </source>
</reference>
<dbReference type="KEGG" id="salh:HMF8227_02637"/>
<feature type="domain" description="Solute-binding protein family 3/N-terminal" evidence="1">
    <location>
        <begin position="31"/>
        <end position="256"/>
    </location>
</feature>
<proteinExistence type="predicted"/>
<sequence length="260" mass="29139">MKIAKKLSVLLLSVLLLVGWLGFGRIQASETLTIYAHEMRPYHYMEQGHWRGINLELVKRALEAEAIPFRIKMLNWARAAKLVQSTEQTGLLTVERTSEREHLYQWVGPLVSSPTTLIGLKSRAIRVDNIEHLSTLTIGVLREGATHQYLRQQGLADGVQLVPLVSVTDTYQMLKKGRVDLIPASAVTLALNAKRAGVNPELLNPLYTLPIKNGQNYLALSPTAPADWVHSLNERLKQLRQQGVFEQVTQHYLAPVALSQ</sequence>
<dbReference type="AlphaFoldDB" id="A0A2S2E661"/>
<protein>
    <recommendedName>
        <fullName evidence="1">Solute-binding protein family 3/N-terminal domain-containing protein</fullName>
    </recommendedName>
</protein>
<dbReference type="Proteomes" id="UP000245728">
    <property type="component" value="Chromosome"/>
</dbReference>